<gene>
    <name evidence="2" type="ORF">F383_32155</name>
</gene>
<dbReference type="Proteomes" id="UP000032142">
    <property type="component" value="Unassembled WGS sequence"/>
</dbReference>
<dbReference type="EMBL" id="JRRC01443840">
    <property type="protein sequence ID" value="KHG06124.1"/>
    <property type="molecule type" value="Genomic_DNA"/>
</dbReference>
<evidence type="ECO:0000256" key="1">
    <source>
        <dbReference type="SAM" id="MobiDB-lite"/>
    </source>
</evidence>
<name>A0A0B0N2U8_GOSAR</name>
<keyword evidence="3" id="KW-1185">Reference proteome</keyword>
<sequence>MFPPLFSRQRNPQLHSSHATVISNRHGTKVPFLFQLQRRRKCSIGALVKMCMAWRNGDRDVKASSVARLRHA</sequence>
<protein>
    <submittedName>
        <fullName evidence="2">Uncharacterized protein</fullName>
    </submittedName>
</protein>
<feature type="compositionally biased region" description="Polar residues" evidence="1">
    <location>
        <begin position="8"/>
        <end position="21"/>
    </location>
</feature>
<feature type="region of interest" description="Disordered" evidence="1">
    <location>
        <begin position="1"/>
        <end position="21"/>
    </location>
</feature>
<accession>A0A0B0N2U8</accession>
<evidence type="ECO:0000313" key="3">
    <source>
        <dbReference type="Proteomes" id="UP000032142"/>
    </source>
</evidence>
<dbReference type="AlphaFoldDB" id="A0A0B0N2U8"/>
<comment type="caution">
    <text evidence="2">The sequence shown here is derived from an EMBL/GenBank/DDBJ whole genome shotgun (WGS) entry which is preliminary data.</text>
</comment>
<reference evidence="3" key="1">
    <citation type="submission" date="2014-09" db="EMBL/GenBank/DDBJ databases">
        <authorList>
            <person name="Mudge J."/>
            <person name="Ramaraj T."/>
            <person name="Lindquist I.E."/>
            <person name="Bharti A.K."/>
            <person name="Sundararajan A."/>
            <person name="Cameron C.T."/>
            <person name="Woodward J.E."/>
            <person name="May G.D."/>
            <person name="Brubaker C."/>
            <person name="Broadhvest J."/>
            <person name="Wilkins T.A."/>
        </authorList>
    </citation>
    <scope>NUCLEOTIDE SEQUENCE</scope>
    <source>
        <strain evidence="3">cv. AKA8401</strain>
    </source>
</reference>
<proteinExistence type="predicted"/>
<organism evidence="2 3">
    <name type="scientific">Gossypium arboreum</name>
    <name type="common">Tree cotton</name>
    <name type="synonym">Gossypium nanking</name>
    <dbReference type="NCBI Taxonomy" id="29729"/>
    <lineage>
        <taxon>Eukaryota</taxon>
        <taxon>Viridiplantae</taxon>
        <taxon>Streptophyta</taxon>
        <taxon>Embryophyta</taxon>
        <taxon>Tracheophyta</taxon>
        <taxon>Spermatophyta</taxon>
        <taxon>Magnoliopsida</taxon>
        <taxon>eudicotyledons</taxon>
        <taxon>Gunneridae</taxon>
        <taxon>Pentapetalae</taxon>
        <taxon>rosids</taxon>
        <taxon>malvids</taxon>
        <taxon>Malvales</taxon>
        <taxon>Malvaceae</taxon>
        <taxon>Malvoideae</taxon>
        <taxon>Gossypium</taxon>
    </lineage>
</organism>
<evidence type="ECO:0000313" key="2">
    <source>
        <dbReference type="EMBL" id="KHG06124.1"/>
    </source>
</evidence>